<dbReference type="PRINTS" id="PR01415">
    <property type="entry name" value="ANKYRIN"/>
</dbReference>
<feature type="region of interest" description="Disordered" evidence="4">
    <location>
        <begin position="197"/>
        <end position="234"/>
    </location>
</feature>
<dbReference type="PANTHER" id="PTHR24171:SF9">
    <property type="entry name" value="ANKYRIN REPEAT DOMAIN-CONTAINING PROTEIN 39"/>
    <property type="match status" value="1"/>
</dbReference>
<organism evidence="5 6">
    <name type="scientific">Coemansia guatemalensis</name>
    <dbReference type="NCBI Taxonomy" id="2761395"/>
    <lineage>
        <taxon>Eukaryota</taxon>
        <taxon>Fungi</taxon>
        <taxon>Fungi incertae sedis</taxon>
        <taxon>Zoopagomycota</taxon>
        <taxon>Kickxellomycotina</taxon>
        <taxon>Kickxellomycetes</taxon>
        <taxon>Kickxellales</taxon>
        <taxon>Kickxellaceae</taxon>
        <taxon>Coemansia</taxon>
    </lineage>
</organism>
<keyword evidence="1" id="KW-0677">Repeat</keyword>
<dbReference type="Proteomes" id="UP001140094">
    <property type="component" value="Unassembled WGS sequence"/>
</dbReference>
<dbReference type="InterPro" id="IPR036770">
    <property type="entry name" value="Ankyrin_rpt-contain_sf"/>
</dbReference>
<dbReference type="OrthoDB" id="19174at2759"/>
<dbReference type="AlphaFoldDB" id="A0A9W8LTP6"/>
<sequence length="234" mass="25274">MPKPSANNIWTAASEGDFARVQQLVEEDKSAVNAKDENGYTPLHAAASWKHIEILQFLIRNGGDVNIVDSDGDTPLHICEDKECAALLLAHGADPDTRNHEGLTPVHTTLENEATEVTELLCAKLGMPMPILKEVREVEQAEQAGQAEQVEGPVGAVSESKLEDLSNWIMQQVDDKSSADEDALKGMVTDYIMRNLRISNSERKDDTVAATVASSTGRRSQDNDSVGAPTGPGQ</sequence>
<dbReference type="PROSITE" id="PS50088">
    <property type="entry name" value="ANK_REPEAT"/>
    <property type="match status" value="1"/>
</dbReference>
<dbReference type="Pfam" id="PF12796">
    <property type="entry name" value="Ank_2"/>
    <property type="match status" value="1"/>
</dbReference>
<evidence type="ECO:0000256" key="2">
    <source>
        <dbReference type="ARBA" id="ARBA00023043"/>
    </source>
</evidence>
<gene>
    <name evidence="5" type="ORF">H4R20_002343</name>
</gene>
<dbReference type="SUPFAM" id="SSF48403">
    <property type="entry name" value="Ankyrin repeat"/>
    <property type="match status" value="1"/>
</dbReference>
<dbReference type="SMART" id="SM00248">
    <property type="entry name" value="ANK"/>
    <property type="match status" value="3"/>
</dbReference>
<evidence type="ECO:0000313" key="5">
    <source>
        <dbReference type="EMBL" id="KAJ2804845.1"/>
    </source>
</evidence>
<accession>A0A9W8LTP6</accession>
<dbReference type="Gene3D" id="1.25.40.20">
    <property type="entry name" value="Ankyrin repeat-containing domain"/>
    <property type="match status" value="1"/>
</dbReference>
<keyword evidence="2 3" id="KW-0040">ANK repeat</keyword>
<dbReference type="PROSITE" id="PS50297">
    <property type="entry name" value="ANK_REP_REGION"/>
    <property type="match status" value="1"/>
</dbReference>
<protein>
    <recommendedName>
        <fullName evidence="7">Ankyrin</fullName>
    </recommendedName>
</protein>
<dbReference type="EMBL" id="JANBUO010000354">
    <property type="protein sequence ID" value="KAJ2804845.1"/>
    <property type="molecule type" value="Genomic_DNA"/>
</dbReference>
<evidence type="ECO:0000256" key="4">
    <source>
        <dbReference type="SAM" id="MobiDB-lite"/>
    </source>
</evidence>
<comment type="caution">
    <text evidence="5">The sequence shown here is derived from an EMBL/GenBank/DDBJ whole genome shotgun (WGS) entry which is preliminary data.</text>
</comment>
<dbReference type="InterPro" id="IPR002110">
    <property type="entry name" value="Ankyrin_rpt"/>
</dbReference>
<evidence type="ECO:0000256" key="1">
    <source>
        <dbReference type="ARBA" id="ARBA00022737"/>
    </source>
</evidence>
<feature type="repeat" description="ANK" evidence="3">
    <location>
        <begin position="38"/>
        <end position="70"/>
    </location>
</feature>
<name>A0A9W8LTP6_9FUNG</name>
<evidence type="ECO:0000313" key="6">
    <source>
        <dbReference type="Proteomes" id="UP001140094"/>
    </source>
</evidence>
<reference evidence="5" key="1">
    <citation type="submission" date="2022-07" db="EMBL/GenBank/DDBJ databases">
        <title>Phylogenomic reconstructions and comparative analyses of Kickxellomycotina fungi.</title>
        <authorList>
            <person name="Reynolds N.K."/>
            <person name="Stajich J.E."/>
            <person name="Barry K."/>
            <person name="Grigoriev I.V."/>
            <person name="Crous P."/>
            <person name="Smith M.E."/>
        </authorList>
    </citation>
    <scope>NUCLEOTIDE SEQUENCE</scope>
    <source>
        <strain evidence="5">NRRL 1565</strain>
    </source>
</reference>
<proteinExistence type="predicted"/>
<evidence type="ECO:0008006" key="7">
    <source>
        <dbReference type="Google" id="ProtNLM"/>
    </source>
</evidence>
<keyword evidence="6" id="KW-1185">Reference proteome</keyword>
<dbReference type="PANTHER" id="PTHR24171">
    <property type="entry name" value="ANKYRIN REPEAT DOMAIN-CONTAINING PROTEIN 39-RELATED"/>
    <property type="match status" value="1"/>
</dbReference>
<evidence type="ECO:0000256" key="3">
    <source>
        <dbReference type="PROSITE-ProRule" id="PRU00023"/>
    </source>
</evidence>